<dbReference type="AlphaFoldDB" id="A0A4P6JTV6"/>
<evidence type="ECO:0000313" key="1">
    <source>
        <dbReference type="EMBL" id="QBD78740.1"/>
    </source>
</evidence>
<name>A0A4P6JTV6_KTERU</name>
<proteinExistence type="predicted"/>
<reference evidence="1 2" key="1">
    <citation type="submission" date="2019-01" db="EMBL/GenBank/DDBJ databases">
        <title>Ktedonosporobacter rubrisoli SCAWS-G2.</title>
        <authorList>
            <person name="Huang Y."/>
            <person name="Yan B."/>
        </authorList>
    </citation>
    <scope>NUCLEOTIDE SEQUENCE [LARGE SCALE GENOMIC DNA]</scope>
    <source>
        <strain evidence="1 2">SCAWS-G2</strain>
    </source>
</reference>
<keyword evidence="2" id="KW-1185">Reference proteome</keyword>
<dbReference type="Proteomes" id="UP000290365">
    <property type="component" value="Chromosome"/>
</dbReference>
<accession>A0A4P6JTV6</accession>
<dbReference type="RefSeq" id="WP_129889793.1">
    <property type="nucleotide sequence ID" value="NZ_CP035758.1"/>
</dbReference>
<sequence>MGDGRGSKVLPIRLELRPSQRHLFQQLKNLFPALEPDMRNIEQNSYCYFAAIDLAAPGLAQAAFLQQHQIHYTDLHKEREELIQASFQGIEINGVLIQAVTCATDSQGQVIAYLEGKERDARALPAAPYWQGEESGEHIFIVNFPANWYLKGVR</sequence>
<gene>
    <name evidence="1" type="ORF">EPA93_23245</name>
</gene>
<organism evidence="1 2">
    <name type="scientific">Ktedonosporobacter rubrisoli</name>
    <dbReference type="NCBI Taxonomy" id="2509675"/>
    <lineage>
        <taxon>Bacteria</taxon>
        <taxon>Bacillati</taxon>
        <taxon>Chloroflexota</taxon>
        <taxon>Ktedonobacteria</taxon>
        <taxon>Ktedonobacterales</taxon>
        <taxon>Ktedonosporobacteraceae</taxon>
        <taxon>Ktedonosporobacter</taxon>
    </lineage>
</organism>
<dbReference type="KEGG" id="kbs:EPA93_23245"/>
<protein>
    <submittedName>
        <fullName evidence="1">Uncharacterized protein</fullName>
    </submittedName>
</protein>
<evidence type="ECO:0000313" key="2">
    <source>
        <dbReference type="Proteomes" id="UP000290365"/>
    </source>
</evidence>
<dbReference type="EMBL" id="CP035758">
    <property type="protein sequence ID" value="QBD78740.1"/>
    <property type="molecule type" value="Genomic_DNA"/>
</dbReference>